<gene>
    <name evidence="2" type="primary">Necator_chrV.g18782</name>
    <name evidence="2" type="ORF">RB195_013991</name>
</gene>
<comment type="caution">
    <text evidence="2">The sequence shown here is derived from an EMBL/GenBank/DDBJ whole genome shotgun (WGS) entry which is preliminary data.</text>
</comment>
<evidence type="ECO:0008006" key="4">
    <source>
        <dbReference type="Google" id="ProtNLM"/>
    </source>
</evidence>
<keyword evidence="3" id="KW-1185">Reference proteome</keyword>
<name>A0ABR1DY57_NECAM</name>
<dbReference type="Gene3D" id="3.60.10.10">
    <property type="entry name" value="Endonuclease/exonuclease/phosphatase"/>
    <property type="match status" value="1"/>
</dbReference>
<reference evidence="2 3" key="1">
    <citation type="submission" date="2023-08" db="EMBL/GenBank/DDBJ databases">
        <title>A Necator americanus chromosomal reference genome.</title>
        <authorList>
            <person name="Ilik V."/>
            <person name="Petrzelkova K.J."/>
            <person name="Pardy F."/>
            <person name="Fuh T."/>
            <person name="Niatou-Singa F.S."/>
            <person name="Gouil Q."/>
            <person name="Baker L."/>
            <person name="Ritchie M.E."/>
            <person name="Jex A.R."/>
            <person name="Gazzola D."/>
            <person name="Li H."/>
            <person name="Toshio Fujiwara R."/>
            <person name="Zhan B."/>
            <person name="Aroian R.V."/>
            <person name="Pafco B."/>
            <person name="Schwarz E.M."/>
        </authorList>
    </citation>
    <scope>NUCLEOTIDE SEQUENCE [LARGE SCALE GENOMIC DNA]</scope>
    <source>
        <strain evidence="2 3">Aroian</strain>
        <tissue evidence="2">Whole animal</tissue>
    </source>
</reference>
<organism evidence="2 3">
    <name type="scientific">Necator americanus</name>
    <name type="common">Human hookworm</name>
    <dbReference type="NCBI Taxonomy" id="51031"/>
    <lineage>
        <taxon>Eukaryota</taxon>
        <taxon>Metazoa</taxon>
        <taxon>Ecdysozoa</taxon>
        <taxon>Nematoda</taxon>
        <taxon>Chromadorea</taxon>
        <taxon>Rhabditida</taxon>
        <taxon>Rhabditina</taxon>
        <taxon>Rhabditomorpha</taxon>
        <taxon>Strongyloidea</taxon>
        <taxon>Ancylostomatidae</taxon>
        <taxon>Bunostominae</taxon>
        <taxon>Necator</taxon>
    </lineage>
</organism>
<evidence type="ECO:0000256" key="1">
    <source>
        <dbReference type="SAM" id="MobiDB-lite"/>
    </source>
</evidence>
<sequence>MRICGSTPALTIFVVYAPTSSYNEEEVEAFYMNLEKFYREDDTFYKVIICDFNVKIGPRRTPGEFHIGTHGFQWNGPGERLSEFMMPTKTIHGNSQFQKPSSTRWMWESPNGDIMKFTTSSSVKVFLTVVAVVPKFYTGSDHRLIRGRFSFTRKGGKTAKFEKRSSRSIIDCKLFASLVGFWKDTDMGNIDEYERLVEHLRYCNRRGKRRVSNHQETPVSKNSRGDTSAWSYTSCRQPRTHV</sequence>
<dbReference type="SUPFAM" id="SSF56219">
    <property type="entry name" value="DNase I-like"/>
    <property type="match status" value="1"/>
</dbReference>
<dbReference type="EMBL" id="JAVFWL010000005">
    <property type="protein sequence ID" value="KAK6755346.1"/>
    <property type="molecule type" value="Genomic_DNA"/>
</dbReference>
<proteinExistence type="predicted"/>
<evidence type="ECO:0000313" key="3">
    <source>
        <dbReference type="Proteomes" id="UP001303046"/>
    </source>
</evidence>
<evidence type="ECO:0000313" key="2">
    <source>
        <dbReference type="EMBL" id="KAK6755346.1"/>
    </source>
</evidence>
<accession>A0ABR1DY57</accession>
<dbReference type="InterPro" id="IPR036691">
    <property type="entry name" value="Endo/exonu/phosph_ase_sf"/>
</dbReference>
<feature type="compositionally biased region" description="Polar residues" evidence="1">
    <location>
        <begin position="214"/>
        <end position="242"/>
    </location>
</feature>
<protein>
    <recommendedName>
        <fullName evidence="4">Endonuclease/exonuclease/phosphatase domain-containing protein</fullName>
    </recommendedName>
</protein>
<feature type="region of interest" description="Disordered" evidence="1">
    <location>
        <begin position="209"/>
        <end position="242"/>
    </location>
</feature>
<dbReference type="Proteomes" id="UP001303046">
    <property type="component" value="Unassembled WGS sequence"/>
</dbReference>